<dbReference type="PIRSF" id="PIRSF037434">
    <property type="entry name" value="STHK_ChrS"/>
    <property type="match status" value="1"/>
</dbReference>
<dbReference type="EMBL" id="CP082781">
    <property type="protein sequence ID" value="UGS26550.1"/>
    <property type="molecule type" value="Genomic_DNA"/>
</dbReference>
<feature type="coiled-coil region" evidence="4">
    <location>
        <begin position="170"/>
        <end position="204"/>
    </location>
</feature>
<dbReference type="PROSITE" id="PS50109">
    <property type="entry name" value="HIS_KIN"/>
    <property type="match status" value="1"/>
</dbReference>
<evidence type="ECO:0000256" key="4">
    <source>
        <dbReference type="SAM" id="Coils"/>
    </source>
</evidence>
<dbReference type="RefSeq" id="WP_219086274.1">
    <property type="nucleotide sequence ID" value="NZ_CP082781.1"/>
</dbReference>
<keyword evidence="1" id="KW-0808">Transferase</keyword>
<keyword evidence="5" id="KW-0472">Membrane</keyword>
<keyword evidence="3" id="KW-0902">Two-component regulatory system</keyword>
<dbReference type="InterPro" id="IPR050482">
    <property type="entry name" value="Sensor_HK_TwoCompSys"/>
</dbReference>
<feature type="transmembrane region" description="Helical" evidence="5">
    <location>
        <begin position="22"/>
        <end position="41"/>
    </location>
</feature>
<dbReference type="Pfam" id="PF07730">
    <property type="entry name" value="HisKA_3"/>
    <property type="match status" value="1"/>
</dbReference>
<sequence length="410" mass="42441">MTAAPSAVVGDSRHRMLRGARFALHLITVVLTVVVTVRAALAGGELVLVLCAAGAFLAWYGAGASFARGRAAGWWVVALAVLWAGMVVLSPEFVWLVFPILLLAGHVLRQPWSLLFAAAAIAAAIVVPAVHPASAGLTTFAHVLGPLVGGGFAYGVSLGYDRLLRDAAERERLIASLIRAQEETARLQEELAVTQREAGAARERTRLARDLHDTIAQELSSIVMLARADDEAGSSSGTGSAGQVAALAQHALGELRRIVAALAPAELEGSALAAALSRMVAALGEETGISARLDVDETLPPLPTAVEVAFLRLAQSALSNVRRHAGASHVRVVLAADAGGVVLEVVDDGVGFDVDEALRRSGSSYGFTAMRSRLRELGGELRIASEPGEGVRLAASVPLAPGGTATGEHA</sequence>
<protein>
    <submittedName>
        <fullName evidence="7">Sensor histidine kinase</fullName>
    </submittedName>
</protein>
<feature type="transmembrane region" description="Helical" evidence="5">
    <location>
        <begin position="47"/>
        <end position="67"/>
    </location>
</feature>
<evidence type="ECO:0000259" key="6">
    <source>
        <dbReference type="PROSITE" id="PS50109"/>
    </source>
</evidence>
<evidence type="ECO:0000256" key="3">
    <source>
        <dbReference type="ARBA" id="ARBA00023012"/>
    </source>
</evidence>
<dbReference type="InterPro" id="IPR011712">
    <property type="entry name" value="Sig_transdc_His_kin_sub3_dim/P"/>
</dbReference>
<evidence type="ECO:0000256" key="1">
    <source>
        <dbReference type="ARBA" id="ARBA00022679"/>
    </source>
</evidence>
<accession>A0ABY3RUF7</accession>
<dbReference type="SMART" id="SM00387">
    <property type="entry name" value="HATPase_c"/>
    <property type="match status" value="1"/>
</dbReference>
<keyword evidence="4" id="KW-0175">Coiled coil</keyword>
<name>A0ABY3RUF7_9MICO</name>
<organism evidence="7 8">
    <name type="scientific">Microbacterium resistens</name>
    <dbReference type="NCBI Taxonomy" id="156977"/>
    <lineage>
        <taxon>Bacteria</taxon>
        <taxon>Bacillati</taxon>
        <taxon>Actinomycetota</taxon>
        <taxon>Actinomycetes</taxon>
        <taxon>Micrococcales</taxon>
        <taxon>Microbacteriaceae</taxon>
        <taxon>Microbacterium</taxon>
    </lineage>
</organism>
<evidence type="ECO:0000256" key="5">
    <source>
        <dbReference type="SAM" id="Phobius"/>
    </source>
</evidence>
<dbReference type="InterPro" id="IPR005467">
    <property type="entry name" value="His_kinase_dom"/>
</dbReference>
<evidence type="ECO:0000313" key="8">
    <source>
        <dbReference type="Proteomes" id="UP001199642"/>
    </source>
</evidence>
<dbReference type="PANTHER" id="PTHR24421">
    <property type="entry name" value="NITRATE/NITRITE SENSOR PROTEIN NARX-RELATED"/>
    <property type="match status" value="1"/>
</dbReference>
<keyword evidence="5" id="KW-1133">Transmembrane helix</keyword>
<dbReference type="Proteomes" id="UP001199642">
    <property type="component" value="Chromosome"/>
</dbReference>
<feature type="transmembrane region" description="Helical" evidence="5">
    <location>
        <begin position="110"/>
        <end position="130"/>
    </location>
</feature>
<dbReference type="GO" id="GO:0016301">
    <property type="term" value="F:kinase activity"/>
    <property type="evidence" value="ECO:0007669"/>
    <property type="project" value="UniProtKB-KW"/>
</dbReference>
<proteinExistence type="predicted"/>
<feature type="domain" description="Histidine kinase" evidence="6">
    <location>
        <begin position="210"/>
        <end position="401"/>
    </location>
</feature>
<feature type="transmembrane region" description="Helical" evidence="5">
    <location>
        <begin position="137"/>
        <end position="160"/>
    </location>
</feature>
<evidence type="ECO:0000256" key="2">
    <source>
        <dbReference type="ARBA" id="ARBA00022777"/>
    </source>
</evidence>
<dbReference type="PANTHER" id="PTHR24421:SF62">
    <property type="entry name" value="SENSORY TRANSDUCTION HISTIDINE KINASE"/>
    <property type="match status" value="1"/>
</dbReference>
<gene>
    <name evidence="7" type="ORF">K8F61_18345</name>
</gene>
<keyword evidence="2 7" id="KW-0418">Kinase</keyword>
<dbReference type="InterPro" id="IPR003594">
    <property type="entry name" value="HATPase_dom"/>
</dbReference>
<dbReference type="InterPro" id="IPR017205">
    <property type="entry name" value="Sig_transdc_His_kinase_ChrS"/>
</dbReference>
<reference evidence="7 8" key="1">
    <citation type="submission" date="2023-01" db="EMBL/GenBank/DDBJ databases">
        <title>Characterization of estradiol degrading bacteria Microbacterium sp. MZT7 and reveal degrading genes through genome analysis.</title>
        <authorList>
            <person name="Hao P."/>
            <person name="Gao Y."/>
        </authorList>
    </citation>
    <scope>NUCLEOTIDE SEQUENCE [LARGE SCALE GENOMIC DNA]</scope>
    <source>
        <strain evidence="7 8">MZT7</strain>
    </source>
</reference>
<feature type="transmembrane region" description="Helical" evidence="5">
    <location>
        <begin position="74"/>
        <end position="98"/>
    </location>
</feature>
<evidence type="ECO:0000313" key="7">
    <source>
        <dbReference type="EMBL" id="UGS26550.1"/>
    </source>
</evidence>
<dbReference type="CDD" id="cd16917">
    <property type="entry name" value="HATPase_UhpB-NarQ-NarX-like"/>
    <property type="match status" value="1"/>
</dbReference>
<keyword evidence="5" id="KW-0812">Transmembrane</keyword>
<dbReference type="Pfam" id="PF02518">
    <property type="entry name" value="HATPase_c"/>
    <property type="match status" value="1"/>
</dbReference>
<keyword evidence="8" id="KW-1185">Reference proteome</keyword>